<sequence>MVSYVDLVCFTVRMHETPRTTTLRGIENLFRSGAREVVLLANGFRPLDLDRYTGYSGAYYYGYRGYRRNTTTVEQFPKAGTPGKDGIHDGIVRTAKTFSWGELGRYLEACYRSLLGRK</sequence>
<keyword evidence="2" id="KW-1185">Reference proteome</keyword>
<dbReference type="Proteomes" id="UP000663859">
    <property type="component" value="Unassembled WGS sequence"/>
</dbReference>
<evidence type="ECO:0000313" key="1">
    <source>
        <dbReference type="EMBL" id="CAF0694476.1"/>
    </source>
</evidence>
<protein>
    <submittedName>
        <fullName evidence="1">Uncharacterized protein</fullName>
    </submittedName>
</protein>
<dbReference type="AlphaFoldDB" id="A0A8J2BNR8"/>
<gene>
    <name evidence="1" type="ORF">MPNT_160066</name>
</gene>
<evidence type="ECO:0000313" key="2">
    <source>
        <dbReference type="Proteomes" id="UP000663859"/>
    </source>
</evidence>
<comment type="caution">
    <text evidence="1">The sequence shown here is derived from an EMBL/GenBank/DDBJ whole genome shotgun (WGS) entry which is preliminary data.</text>
</comment>
<name>A0A8J2BNR8_9BACT</name>
<dbReference type="EMBL" id="CAJNOB010000008">
    <property type="protein sequence ID" value="CAF0694476.1"/>
    <property type="molecule type" value="Genomic_DNA"/>
</dbReference>
<accession>A0A8J2BNR8</accession>
<organism evidence="1 2">
    <name type="scientific">Candidatus Methylacidithermus pantelleriae</name>
    <dbReference type="NCBI Taxonomy" id="2744239"/>
    <lineage>
        <taxon>Bacteria</taxon>
        <taxon>Pseudomonadati</taxon>
        <taxon>Verrucomicrobiota</taxon>
        <taxon>Methylacidiphilae</taxon>
        <taxon>Methylacidiphilales</taxon>
        <taxon>Methylacidiphilaceae</taxon>
        <taxon>Candidatus Methylacidithermus</taxon>
    </lineage>
</organism>
<reference evidence="1" key="1">
    <citation type="submission" date="2021-02" db="EMBL/GenBank/DDBJ databases">
        <authorList>
            <person name="Cremers G."/>
            <person name="Picone N."/>
        </authorList>
    </citation>
    <scope>NUCLEOTIDE SEQUENCE</scope>
    <source>
        <strain evidence="1">PQ17</strain>
    </source>
</reference>
<proteinExistence type="predicted"/>